<keyword evidence="7" id="KW-0482">Metalloprotease</keyword>
<comment type="cofactor">
    <cofactor evidence="1">
        <name>Zn(2+)</name>
        <dbReference type="ChEBI" id="CHEBI:29105"/>
    </cofactor>
</comment>
<evidence type="ECO:0000259" key="10">
    <source>
        <dbReference type="Pfam" id="PF01551"/>
    </source>
</evidence>
<comment type="subcellular location">
    <subcellularLocation>
        <location evidence="2">Cell envelope</location>
    </subcellularLocation>
</comment>
<comment type="caution">
    <text evidence="12">The sequence shown here is derived from an EMBL/GenBank/DDBJ whole genome shotgun (WGS) entry which is preliminary data.</text>
</comment>
<dbReference type="PANTHER" id="PTHR21666:SF288">
    <property type="entry name" value="CELL DIVISION PROTEIN YTFB"/>
    <property type="match status" value="1"/>
</dbReference>
<feature type="region of interest" description="Disordered" evidence="8">
    <location>
        <begin position="416"/>
        <end position="439"/>
    </location>
</feature>
<dbReference type="Proteomes" id="UP000243525">
    <property type="component" value="Unassembled WGS sequence"/>
</dbReference>
<dbReference type="RefSeq" id="WP_107822049.1">
    <property type="nucleotide sequence ID" value="NZ_OY782574.1"/>
</dbReference>
<evidence type="ECO:0000313" key="12">
    <source>
        <dbReference type="EMBL" id="PTN08652.1"/>
    </source>
</evidence>
<dbReference type="GO" id="GO:0004222">
    <property type="term" value="F:metalloendopeptidase activity"/>
    <property type="evidence" value="ECO:0007669"/>
    <property type="project" value="TreeGrafter"/>
</dbReference>
<keyword evidence="5 12" id="KW-0378">Hydrolase</keyword>
<feature type="domain" description="M23ase beta-sheet core" evidence="10">
    <location>
        <begin position="282"/>
        <end position="379"/>
    </location>
</feature>
<sequence>MKKYWVEGVFVVAAVALVIWIFIQKGKTDTPAPQPEAEEVVVPEPVFKFGLPVDSFQIDAGTIKRNQNLSDILLPYGVSYQTIAEIAQKSKTIFDVRKIKQGNNYFFFCTPDSTSEAKYWIYEADPIEYVVFQLTDSLNIYKGEKPISRKIKTASGVINSSLWNALKDNDMNPVLAIELSEIYAWTIDFFGIQKGDKFRLIYEENYVDSIPVGINAIYACQFQHQNEDFYAFQFEQDSITSFYDDQGKSLKKAFLKAPLKFSRISSRFSRSRLHPVLKIRRPHLGIDYAAPTGTPVQSIGDGVVTRKGYQARGGGNYVYIKHNSVYTTCYMHLHNFAKGIAPGVRIRQGQVIGYVGKTGLATGPHLDFRVFKNGSAMDPLKVKAPPVEPVKEALMPQYTQLKDSLMTRLQAIPFGDEQPATPQLHASLPDDQPAETPAK</sequence>
<dbReference type="InterPro" id="IPR045834">
    <property type="entry name" value="Csd3_N2"/>
</dbReference>
<dbReference type="AlphaFoldDB" id="A0A2T5C1S4"/>
<protein>
    <submittedName>
        <fullName evidence="12">Murein DD-endopeptidase MepM/ murein hydrolase activator NlpD</fullName>
    </submittedName>
</protein>
<feature type="transmembrane region" description="Helical" evidence="9">
    <location>
        <begin position="5"/>
        <end position="23"/>
    </location>
</feature>
<dbReference type="InterPro" id="IPR050570">
    <property type="entry name" value="Cell_wall_metabolism_enzyme"/>
</dbReference>
<keyword evidence="9" id="KW-0812">Transmembrane</keyword>
<dbReference type="OrthoDB" id="9810477at2"/>
<accession>A0A2T5C1S4</accession>
<keyword evidence="6" id="KW-0862">Zinc</keyword>
<evidence type="ECO:0000259" key="11">
    <source>
        <dbReference type="Pfam" id="PF19425"/>
    </source>
</evidence>
<dbReference type="Gene3D" id="2.70.70.10">
    <property type="entry name" value="Glucose Permease (Domain IIA)"/>
    <property type="match status" value="1"/>
</dbReference>
<keyword evidence="13" id="KW-1185">Reference proteome</keyword>
<dbReference type="Pfam" id="PF01551">
    <property type="entry name" value="Peptidase_M23"/>
    <property type="match status" value="1"/>
</dbReference>
<evidence type="ECO:0000313" key="13">
    <source>
        <dbReference type="Proteomes" id="UP000243525"/>
    </source>
</evidence>
<dbReference type="SUPFAM" id="SSF51261">
    <property type="entry name" value="Duplicated hybrid motif"/>
    <property type="match status" value="1"/>
</dbReference>
<name>A0A2T5C1S4_9BACT</name>
<dbReference type="GO" id="GO:0006508">
    <property type="term" value="P:proteolysis"/>
    <property type="evidence" value="ECO:0007669"/>
    <property type="project" value="UniProtKB-KW"/>
</dbReference>
<organism evidence="12 13">
    <name type="scientific">Mangrovibacterium marinum</name>
    <dbReference type="NCBI Taxonomy" id="1639118"/>
    <lineage>
        <taxon>Bacteria</taxon>
        <taxon>Pseudomonadati</taxon>
        <taxon>Bacteroidota</taxon>
        <taxon>Bacteroidia</taxon>
        <taxon>Marinilabiliales</taxon>
        <taxon>Prolixibacteraceae</taxon>
        <taxon>Mangrovibacterium</taxon>
    </lineage>
</organism>
<keyword evidence="9" id="KW-0472">Membrane</keyword>
<evidence type="ECO:0000256" key="7">
    <source>
        <dbReference type="ARBA" id="ARBA00023049"/>
    </source>
</evidence>
<keyword evidence="3" id="KW-0645">Protease</keyword>
<dbReference type="InterPro" id="IPR016047">
    <property type="entry name" value="M23ase_b-sheet_dom"/>
</dbReference>
<evidence type="ECO:0000256" key="6">
    <source>
        <dbReference type="ARBA" id="ARBA00022833"/>
    </source>
</evidence>
<dbReference type="GO" id="GO:0046872">
    <property type="term" value="F:metal ion binding"/>
    <property type="evidence" value="ECO:0007669"/>
    <property type="project" value="UniProtKB-KW"/>
</dbReference>
<dbReference type="EMBL" id="QAAD01000007">
    <property type="protein sequence ID" value="PTN08652.1"/>
    <property type="molecule type" value="Genomic_DNA"/>
</dbReference>
<evidence type="ECO:0000256" key="8">
    <source>
        <dbReference type="SAM" id="MobiDB-lite"/>
    </source>
</evidence>
<evidence type="ECO:0000256" key="4">
    <source>
        <dbReference type="ARBA" id="ARBA00022723"/>
    </source>
</evidence>
<dbReference type="Pfam" id="PF19425">
    <property type="entry name" value="Csd3_N2"/>
    <property type="match status" value="1"/>
</dbReference>
<dbReference type="GO" id="GO:0030313">
    <property type="term" value="C:cell envelope"/>
    <property type="evidence" value="ECO:0007669"/>
    <property type="project" value="UniProtKB-SubCell"/>
</dbReference>
<dbReference type="CDD" id="cd12797">
    <property type="entry name" value="M23_peptidase"/>
    <property type="match status" value="1"/>
</dbReference>
<gene>
    <name evidence="12" type="ORF">C8N47_1077</name>
</gene>
<dbReference type="PANTHER" id="PTHR21666">
    <property type="entry name" value="PEPTIDASE-RELATED"/>
    <property type="match status" value="1"/>
</dbReference>
<evidence type="ECO:0000256" key="1">
    <source>
        <dbReference type="ARBA" id="ARBA00001947"/>
    </source>
</evidence>
<evidence type="ECO:0000256" key="5">
    <source>
        <dbReference type="ARBA" id="ARBA00022801"/>
    </source>
</evidence>
<reference evidence="12 13" key="1">
    <citation type="submission" date="2018-04" db="EMBL/GenBank/DDBJ databases">
        <title>Genomic Encyclopedia of Archaeal and Bacterial Type Strains, Phase II (KMG-II): from individual species to whole genera.</title>
        <authorList>
            <person name="Goeker M."/>
        </authorList>
    </citation>
    <scope>NUCLEOTIDE SEQUENCE [LARGE SCALE GENOMIC DNA]</scope>
    <source>
        <strain evidence="12 13">DSM 28823</strain>
    </source>
</reference>
<evidence type="ECO:0000256" key="2">
    <source>
        <dbReference type="ARBA" id="ARBA00004196"/>
    </source>
</evidence>
<evidence type="ECO:0000256" key="9">
    <source>
        <dbReference type="SAM" id="Phobius"/>
    </source>
</evidence>
<keyword evidence="9" id="KW-1133">Transmembrane helix</keyword>
<feature type="domain" description="Csd3-like second N-terminal" evidence="11">
    <location>
        <begin position="152"/>
        <end position="269"/>
    </location>
</feature>
<keyword evidence="4" id="KW-0479">Metal-binding</keyword>
<evidence type="ECO:0000256" key="3">
    <source>
        <dbReference type="ARBA" id="ARBA00022670"/>
    </source>
</evidence>
<dbReference type="Gene3D" id="3.10.450.350">
    <property type="match status" value="1"/>
</dbReference>
<dbReference type="InterPro" id="IPR011055">
    <property type="entry name" value="Dup_hybrid_motif"/>
</dbReference>
<proteinExistence type="predicted"/>